<feature type="signal peptide" evidence="1">
    <location>
        <begin position="1"/>
        <end position="27"/>
    </location>
</feature>
<keyword evidence="1" id="KW-0732">Signal</keyword>
<comment type="caution">
    <text evidence="2">The sequence shown here is derived from an EMBL/GenBank/DDBJ whole genome shotgun (WGS) entry which is preliminary data.</text>
</comment>
<evidence type="ECO:0000313" key="2">
    <source>
        <dbReference type="EMBL" id="ETO80322.1"/>
    </source>
</evidence>
<name>A0A081AN61_PHYNI</name>
<dbReference type="Proteomes" id="UP000028582">
    <property type="component" value="Unassembled WGS sequence"/>
</dbReference>
<dbReference type="OrthoDB" id="95392at2759"/>
<protein>
    <recommendedName>
        <fullName evidence="4">DUF676 domain-containing protein</fullName>
    </recommendedName>
</protein>
<dbReference type="EMBL" id="ANJA01000995">
    <property type="protein sequence ID" value="ETO80322.1"/>
    <property type="molecule type" value="Genomic_DNA"/>
</dbReference>
<evidence type="ECO:0008006" key="4">
    <source>
        <dbReference type="Google" id="ProtNLM"/>
    </source>
</evidence>
<feature type="chain" id="PRO_5001754230" description="DUF676 domain-containing protein" evidence="1">
    <location>
        <begin position="28"/>
        <end position="546"/>
    </location>
</feature>
<dbReference type="PANTHER" id="PTHR22538:SF1">
    <property type="entry name" value="VWFD DOMAIN-CONTAINING PROTEIN"/>
    <property type="match status" value="1"/>
</dbReference>
<dbReference type="PANTHER" id="PTHR22538">
    <property type="entry name" value="CILIA- AND FLAGELLA-ASSOCIATED PROTEIN 74"/>
    <property type="match status" value="1"/>
</dbReference>
<organism evidence="2 3">
    <name type="scientific">Phytophthora nicotianae P1976</name>
    <dbReference type="NCBI Taxonomy" id="1317066"/>
    <lineage>
        <taxon>Eukaryota</taxon>
        <taxon>Sar</taxon>
        <taxon>Stramenopiles</taxon>
        <taxon>Oomycota</taxon>
        <taxon>Peronosporomycetes</taxon>
        <taxon>Peronosporales</taxon>
        <taxon>Peronosporaceae</taxon>
        <taxon>Phytophthora</taxon>
    </lineage>
</organism>
<sequence length="546" mass="58655">MWLSTYALRCIALVCVAFVASMTSTTASVAQKGKGTVHGDLRTSTTEWPSLKLHFTLKRGSMQVYGQPEFDVYANPIVSNDGLSVTYDGYVDFTEGSTLTRYMLVDGIAYSTTTTSETDQTQASSSSTQCVESKALPPLNDMLPALNDAIQVANATLDGTQIKCSPGNLFKVTFRGLNLAVCALGSSGVHVYGSDLEIRIKYLKSRVEITAPELSGSALSKCENVVNATAMTETSIALLTGDVIPESESRSLDFDPGVDLAATTCSCKSTPRPCLFIHGLGIDYAKEELQDSFSDYWGNMTDHAPCCTEFKYMIWNSMETGWNNDTQQQIMCDLAASVTESGSPTEIADTIVVTHSMGGLMLAGAIATGKCTLANSSSWVATSPPLSGSMGSDYAQEACNGEHTIIMEAIGNVTGQCPVLGATKSLTYKGGELSSTGLNDGYEAAQEVFRTHVHAAMCSNAYWGLFSMYQPMYWLLGAGLPHKSDENDGLVEFQSCAGGLPLEQFGDHYSDQFYVTSLNHADTTFYNGDGLFSAAKKPVKWFECVL</sequence>
<dbReference type="InterPro" id="IPR029058">
    <property type="entry name" value="AB_hydrolase_fold"/>
</dbReference>
<gene>
    <name evidence="2" type="ORF">F444_05128</name>
</gene>
<proteinExistence type="predicted"/>
<dbReference type="AlphaFoldDB" id="A0A081AN61"/>
<accession>A0A081AN61</accession>
<evidence type="ECO:0000256" key="1">
    <source>
        <dbReference type="SAM" id="SignalP"/>
    </source>
</evidence>
<evidence type="ECO:0000313" key="3">
    <source>
        <dbReference type="Proteomes" id="UP000028582"/>
    </source>
</evidence>
<reference evidence="2 3" key="1">
    <citation type="submission" date="2013-11" db="EMBL/GenBank/DDBJ databases">
        <title>The Genome Sequence of Phytophthora parasitica P1976.</title>
        <authorList>
            <consortium name="The Broad Institute Genomics Platform"/>
            <person name="Russ C."/>
            <person name="Tyler B."/>
            <person name="Panabieres F."/>
            <person name="Shan W."/>
            <person name="Tripathy S."/>
            <person name="Grunwald N."/>
            <person name="Machado M."/>
            <person name="Johnson C.S."/>
            <person name="Walker B."/>
            <person name="Young S."/>
            <person name="Zeng Q."/>
            <person name="Gargeya S."/>
            <person name="Fitzgerald M."/>
            <person name="Haas B."/>
            <person name="Abouelleil A."/>
            <person name="Allen A.W."/>
            <person name="Alvarado L."/>
            <person name="Arachchi H.M."/>
            <person name="Berlin A.M."/>
            <person name="Chapman S.B."/>
            <person name="Gainer-Dewar J."/>
            <person name="Goldberg J."/>
            <person name="Griggs A."/>
            <person name="Gujja S."/>
            <person name="Hansen M."/>
            <person name="Howarth C."/>
            <person name="Imamovic A."/>
            <person name="Ireland A."/>
            <person name="Larimer J."/>
            <person name="McCowan C."/>
            <person name="Murphy C."/>
            <person name="Pearson M."/>
            <person name="Poon T.W."/>
            <person name="Priest M."/>
            <person name="Roberts A."/>
            <person name="Saif S."/>
            <person name="Shea T."/>
            <person name="Sisk P."/>
            <person name="Sykes S."/>
            <person name="Wortman J."/>
            <person name="Nusbaum C."/>
            <person name="Birren B."/>
        </authorList>
    </citation>
    <scope>NUCLEOTIDE SEQUENCE [LARGE SCALE GENOMIC DNA]</scope>
    <source>
        <strain evidence="2 3">P1976</strain>
    </source>
</reference>
<dbReference type="Gene3D" id="3.40.50.1820">
    <property type="entry name" value="alpha/beta hydrolase"/>
    <property type="match status" value="1"/>
</dbReference>